<dbReference type="RefSeq" id="WP_011039486.1">
    <property type="nucleotide sequence ID" value="NC_003903.1"/>
</dbReference>
<name>Q9ACW4_STRCO</name>
<gene>
    <name evidence="2" type="ordered locus">SCP1.187</name>
</gene>
<evidence type="ECO:0000256" key="1">
    <source>
        <dbReference type="SAM" id="MobiDB-lite"/>
    </source>
</evidence>
<geneLocation type="plasmid" evidence="3">
    <name>SCP1</name>
</geneLocation>
<dbReference type="KEGG" id="sco:SCP1.187"/>
<reference evidence="2 3" key="1">
    <citation type="journal article" date="1998" name="J. Bacteriol.">
        <title>Cloning and physical mapping of the EcoRI fragments of the giant linear plasmid SCP1.</title>
        <authorList>
            <person name="Redenbach M."/>
            <person name="Ikeda K."/>
            <person name="Yamasaki M."/>
            <person name="Kinashi H."/>
        </authorList>
    </citation>
    <scope>NUCLEOTIDE SEQUENCE [LARGE SCALE GENOMIC DNA]</scope>
    <source>
        <strain evidence="3">ATCC BAA-471 / A3(2) / M145</strain>
    </source>
</reference>
<keyword evidence="3" id="KW-1185">Reference proteome</keyword>
<sequence length="183" mass="19379">MGRLRTPDFAASKAAKLLDSVSLILTERQSHLLAGSGPHENCGELASTNSSQRRGAHQDRGIIFTTSNGGETVAKKPNPKIARALRPRMGIPEHATEEDLLAYLRASMALSTDQPHELSRVMASLRGSSEHSNLSLQTMAIAAMTASHVAHMEEVRLPASPEDEETSPPGDVDGGVPAPSPGT</sequence>
<reference evidence="2 3" key="3">
    <citation type="journal article" date="2008" name="Proc. Natl. Acad. Sci. U.S.A.">
        <title>2-Alkyl-4-hydroxymethylfuran-3-carboxylic acids, antibiotic production inducers discovered by Streptomyces coelicolor genome mining.</title>
        <authorList>
            <person name="Corre C."/>
            <person name="Song L."/>
            <person name="O'Rourke S."/>
            <person name="Chater K.F."/>
            <person name="Challis G.L."/>
        </authorList>
    </citation>
    <scope>NUCLEOTIDE SEQUENCE [LARGE SCALE GENOMIC DNA]</scope>
    <source>
        <strain evidence="3">ATCC BAA-471 / A3(2) / M145</strain>
    </source>
</reference>
<dbReference type="InParanoid" id="Q9ACW4"/>
<feature type="compositionally biased region" description="Low complexity" evidence="1">
    <location>
        <begin position="167"/>
        <end position="177"/>
    </location>
</feature>
<dbReference type="STRING" id="100226.gene:17765693"/>
<proteinExistence type="predicted"/>
<evidence type="ECO:0000313" key="2">
    <source>
        <dbReference type="EMBL" id="CAC36709.1"/>
    </source>
</evidence>
<feature type="region of interest" description="Disordered" evidence="1">
    <location>
        <begin position="35"/>
        <end position="57"/>
    </location>
</feature>
<feature type="region of interest" description="Disordered" evidence="1">
    <location>
        <begin position="153"/>
        <end position="183"/>
    </location>
</feature>
<accession>Q9ACW4</accession>
<evidence type="ECO:0000313" key="3">
    <source>
        <dbReference type="Proteomes" id="UP000001973"/>
    </source>
</evidence>
<dbReference type="Proteomes" id="UP000001973">
    <property type="component" value="Plasmid SCP1"/>
</dbReference>
<reference evidence="3" key="2">
    <citation type="journal article" date="2002" name="Nature">
        <title>Complete genome sequence of the model actinomycete Streptomyces coelicolor A3(2).</title>
        <authorList>
            <person name="Bentley S.D."/>
            <person name="Chater K.F."/>
            <person name="Cerdeno-Tarraga A.M."/>
            <person name="Challis G.L."/>
            <person name="Thomson N.R."/>
            <person name="James K.D."/>
            <person name="Harris D.E."/>
            <person name="Quail M.A."/>
            <person name="Kieser H."/>
            <person name="Harper D."/>
            <person name="Bateman A."/>
            <person name="Brown S."/>
            <person name="Chandra G."/>
            <person name="Chen C.W."/>
            <person name="Collins M."/>
            <person name="Cronin A."/>
            <person name="Fraser A."/>
            <person name="Goble A."/>
            <person name="Hidalgo J."/>
            <person name="Hornsby T."/>
            <person name="Howarth S."/>
            <person name="Huang C.H."/>
            <person name="Kieser T."/>
            <person name="Larke L."/>
            <person name="Murphy L."/>
            <person name="Oliver K."/>
            <person name="O'Neil S."/>
            <person name="Rabbinowitsch E."/>
            <person name="Rajandream M.A."/>
            <person name="Rutherford K."/>
            <person name="Rutter S."/>
            <person name="Seeger K."/>
            <person name="Saunders D."/>
            <person name="Sharp S."/>
            <person name="Squares R."/>
            <person name="Squares S."/>
            <person name="Taylor K."/>
            <person name="Warren T."/>
            <person name="Wietzorrek A."/>
            <person name="Woodward J."/>
            <person name="Barrell B.G."/>
            <person name="Parkhill J."/>
            <person name="Hopwood D.A."/>
        </authorList>
    </citation>
    <scope>NUCLEOTIDE SEQUENCE [LARGE SCALE GENOMIC DNA]</scope>
    <source>
        <strain evidence="3">ATCC BAA-471 / A3(2) / M145</strain>
    </source>
</reference>
<reference evidence="2 3" key="4">
    <citation type="journal article" date="2009" name="Mol. Microbiol.">
        <title>Extracellular signalling, translational control, two repressors and an activator all contribute to the regulation of methylenomycin production in Streptomyces coelicolor.</title>
        <authorList>
            <person name="O'Rourke S."/>
            <person name="Wietzorrek A."/>
            <person name="Fowler K."/>
            <person name="Corre C."/>
            <person name="Challis G.L."/>
            <person name="Chater K.F."/>
        </authorList>
    </citation>
    <scope>NUCLEOTIDE SEQUENCE [LARGE SCALE GENOMIC DNA]</scope>
    <source>
        <strain evidence="3">ATCC BAA-471 / A3(2) / M145</strain>
    </source>
</reference>
<dbReference type="EMBL" id="AL589148">
    <property type="protein sequence ID" value="CAC36709.1"/>
    <property type="molecule type" value="Genomic_DNA"/>
</dbReference>
<dbReference type="AlphaFoldDB" id="Q9ACW4"/>
<organism evidence="2 3">
    <name type="scientific">Streptomyces coelicolor (strain ATCC BAA-471 / A3(2) / M145)</name>
    <dbReference type="NCBI Taxonomy" id="100226"/>
    <lineage>
        <taxon>Bacteria</taxon>
        <taxon>Bacillati</taxon>
        <taxon>Actinomycetota</taxon>
        <taxon>Actinomycetes</taxon>
        <taxon>Kitasatosporales</taxon>
        <taxon>Streptomycetaceae</taxon>
        <taxon>Streptomyces</taxon>
        <taxon>Streptomyces albidoflavus group</taxon>
    </lineage>
</organism>
<protein>
    <submittedName>
        <fullName evidence="2">Uncharacterized protein</fullName>
    </submittedName>
</protein>
<dbReference type="HOGENOM" id="CLU_1474338_0_0_11"/>